<dbReference type="EMBL" id="QMFY01000027">
    <property type="protein sequence ID" value="RAV97802.1"/>
    <property type="molecule type" value="Genomic_DNA"/>
</dbReference>
<dbReference type="AlphaFoldDB" id="A0A364XUK4"/>
<dbReference type="Proteomes" id="UP000251889">
    <property type="component" value="Unassembled WGS sequence"/>
</dbReference>
<evidence type="ECO:0000313" key="2">
    <source>
        <dbReference type="Proteomes" id="UP000251889"/>
    </source>
</evidence>
<dbReference type="PROSITE" id="PS51257">
    <property type="entry name" value="PROKAR_LIPOPROTEIN"/>
    <property type="match status" value="1"/>
</dbReference>
<gene>
    <name evidence="1" type="ORF">DQQ10_26890</name>
</gene>
<name>A0A364XUK4_9BACT</name>
<comment type="caution">
    <text evidence="1">The sequence shown here is derived from an EMBL/GenBank/DDBJ whole genome shotgun (WGS) entry which is preliminary data.</text>
</comment>
<dbReference type="RefSeq" id="WP_112750053.1">
    <property type="nucleotide sequence ID" value="NZ_QMFY01000027.1"/>
</dbReference>
<organism evidence="1 2">
    <name type="scientific">Pseudochryseolinea flava</name>
    <dbReference type="NCBI Taxonomy" id="2059302"/>
    <lineage>
        <taxon>Bacteria</taxon>
        <taxon>Pseudomonadati</taxon>
        <taxon>Bacteroidota</taxon>
        <taxon>Cytophagia</taxon>
        <taxon>Cytophagales</taxon>
        <taxon>Fulvivirgaceae</taxon>
        <taxon>Pseudochryseolinea</taxon>
    </lineage>
</organism>
<accession>A0A364XUK4</accession>
<protein>
    <submittedName>
        <fullName evidence="1">Uncharacterized protein</fullName>
    </submittedName>
</protein>
<keyword evidence="2" id="KW-1185">Reference proteome</keyword>
<evidence type="ECO:0000313" key="1">
    <source>
        <dbReference type="EMBL" id="RAV97802.1"/>
    </source>
</evidence>
<sequence length="192" mass="21483">MNKLLFAFNAIIAFSCIDHTKTRTPGVADSITYPISIDCGKKIVYQRTSDAGRKVYLDTITLTAGELYRKDSTHHPLMEFALSYSEWETISCIVAVDEHDYWGKLMIALIEKDGQMRINFRGQTIHLEATTPLNIKAGPFLSAFKNDSLEIHISGTLESRRIAGSLTGHGNLVLITSDQTIRESIYLVCEPQ</sequence>
<reference evidence="1 2" key="1">
    <citation type="submission" date="2018-06" db="EMBL/GenBank/DDBJ databases">
        <title>Chryseolinea flavus sp. nov., a member of the phylum Bacteroidetes isolated from soil.</title>
        <authorList>
            <person name="Li Y."/>
            <person name="Wang J."/>
        </authorList>
    </citation>
    <scope>NUCLEOTIDE SEQUENCE [LARGE SCALE GENOMIC DNA]</scope>
    <source>
        <strain evidence="1 2">SDU1-6</strain>
    </source>
</reference>
<proteinExistence type="predicted"/>